<dbReference type="EMBL" id="JACNJD010000283">
    <property type="protein sequence ID" value="MBC8178490.1"/>
    <property type="molecule type" value="Genomic_DNA"/>
</dbReference>
<evidence type="ECO:0000313" key="1">
    <source>
        <dbReference type="EMBL" id="MBC8178490.1"/>
    </source>
</evidence>
<name>A0A8J6T410_9DELT</name>
<gene>
    <name evidence="1" type="ORF">H8E19_13880</name>
</gene>
<accession>A0A8J6T410</accession>
<sequence>MEISDLKKYCDIALESYATQAKPIHPSTVVTAPWVRLKCQFGCSGYGKSYGCPPDTPTPEQTQAVIDCYQRAILFHVESIPGSKEKGGRNVLKFFDMLVDLEGEMFKDGYYKALLFLAGPCHLCKECAKGKGEPCLHGNNSRPAMEAVGIDVYQTVRNNGFFIETLKEKGDPRNLYALMLVD</sequence>
<evidence type="ECO:0000313" key="2">
    <source>
        <dbReference type="Proteomes" id="UP000650524"/>
    </source>
</evidence>
<organism evidence="1 2">
    <name type="scientific">Candidatus Desulfacyla euxinica</name>
    <dbReference type="NCBI Taxonomy" id="2841693"/>
    <lineage>
        <taxon>Bacteria</taxon>
        <taxon>Deltaproteobacteria</taxon>
        <taxon>Candidatus Desulfacyla</taxon>
    </lineage>
</organism>
<dbReference type="Proteomes" id="UP000650524">
    <property type="component" value="Unassembled WGS sequence"/>
</dbReference>
<dbReference type="Pfam" id="PF10050">
    <property type="entry name" value="DUF2284"/>
    <property type="match status" value="1"/>
</dbReference>
<comment type="caution">
    <text evidence="1">The sequence shown here is derived from an EMBL/GenBank/DDBJ whole genome shotgun (WGS) entry which is preliminary data.</text>
</comment>
<protein>
    <submittedName>
        <fullName evidence="1">DUF2284 domain-containing protein</fullName>
    </submittedName>
</protein>
<reference evidence="1 2" key="1">
    <citation type="submission" date="2020-08" db="EMBL/GenBank/DDBJ databases">
        <title>Bridging the membrane lipid divide: bacteria of the FCB group superphylum have the potential to synthesize archaeal ether lipids.</title>
        <authorList>
            <person name="Villanueva L."/>
            <person name="Von Meijenfeldt F.A.B."/>
            <person name="Westbye A.B."/>
            <person name="Yadav S."/>
            <person name="Hopmans E.C."/>
            <person name="Dutilh B.E."/>
            <person name="Sinninghe Damste J.S."/>
        </authorList>
    </citation>
    <scope>NUCLEOTIDE SEQUENCE [LARGE SCALE GENOMIC DNA]</scope>
    <source>
        <strain evidence="1">NIOZ-UU27</strain>
    </source>
</reference>
<proteinExistence type="predicted"/>
<dbReference type="InterPro" id="IPR019271">
    <property type="entry name" value="DUF2284_metal-binding"/>
</dbReference>
<dbReference type="AlphaFoldDB" id="A0A8J6T410"/>